<dbReference type="GO" id="GO:0016020">
    <property type="term" value="C:membrane"/>
    <property type="evidence" value="ECO:0007669"/>
    <property type="project" value="UniProtKB-SubCell"/>
</dbReference>
<name>A0A1R3KSJ7_9ROSI</name>
<evidence type="ECO:0000256" key="2">
    <source>
        <dbReference type="ARBA" id="ARBA00010199"/>
    </source>
</evidence>
<dbReference type="PANTHER" id="PTHR42893:SF11">
    <property type="entry name" value="PROTEIN DETOXIFICATION 43"/>
    <property type="match status" value="1"/>
</dbReference>
<keyword evidence="4" id="KW-1133">Transmembrane helix</keyword>
<proteinExistence type="inferred from homology"/>
<keyword evidence="7" id="KW-1185">Reference proteome</keyword>
<evidence type="ECO:0000256" key="5">
    <source>
        <dbReference type="ARBA" id="ARBA00023136"/>
    </source>
</evidence>
<comment type="caution">
    <text evidence="6">The sequence shown here is derived from an EMBL/GenBank/DDBJ whole genome shotgun (WGS) entry which is preliminary data.</text>
</comment>
<dbReference type="PANTHER" id="PTHR42893">
    <property type="entry name" value="PROTEIN DETOXIFICATION 44, CHLOROPLASTIC-RELATED"/>
    <property type="match status" value="1"/>
</dbReference>
<dbReference type="Proteomes" id="UP000187203">
    <property type="component" value="Unassembled WGS sequence"/>
</dbReference>
<dbReference type="EMBL" id="AWUE01012050">
    <property type="protein sequence ID" value="OMP10065.1"/>
    <property type="molecule type" value="Genomic_DNA"/>
</dbReference>
<dbReference type="STRING" id="93759.A0A1R3KSJ7"/>
<comment type="subcellular location">
    <subcellularLocation>
        <location evidence="1">Membrane</location>
        <topology evidence="1">Multi-pass membrane protein</topology>
    </subcellularLocation>
</comment>
<keyword evidence="5" id="KW-0472">Membrane</keyword>
<sequence length="194" mass="21362">MAENRATQSLWRMPLFIFFKDARLVFRMDSIGVEILRIAFPAALALAADPIASLIDTAFIGRIGPVELAAVGVSIAIFNQASRITIFPLVSITTSFVAEEDTLSPQVVEDLGLEKTGGHKTDETKDLTPQNDNLEIRDVARINTADHHTKEPDQADQEYGLPYAKPSTKILDFEIPRRSCSSSLLGHARGFPRI</sequence>
<dbReference type="AlphaFoldDB" id="A0A1R3KSJ7"/>
<protein>
    <submittedName>
        <fullName evidence="6">MATE efflux family protein 1-like isoform 2</fullName>
    </submittedName>
</protein>
<accession>A0A1R3KSJ7</accession>
<evidence type="ECO:0000256" key="3">
    <source>
        <dbReference type="ARBA" id="ARBA00022692"/>
    </source>
</evidence>
<evidence type="ECO:0000256" key="1">
    <source>
        <dbReference type="ARBA" id="ARBA00004141"/>
    </source>
</evidence>
<keyword evidence="3" id="KW-0812">Transmembrane</keyword>
<comment type="similarity">
    <text evidence="2">Belongs to the multi antimicrobial extrusion (MATE) (TC 2.A.66.1) family.</text>
</comment>
<reference evidence="7" key="1">
    <citation type="submission" date="2013-09" db="EMBL/GenBank/DDBJ databases">
        <title>Corchorus olitorius genome sequencing.</title>
        <authorList>
            <person name="Alam M."/>
            <person name="Haque M.S."/>
            <person name="Islam M.S."/>
            <person name="Emdad E.M."/>
            <person name="Islam M.M."/>
            <person name="Ahmed B."/>
            <person name="Halim A."/>
            <person name="Hossen Q.M.M."/>
            <person name="Hossain M.Z."/>
            <person name="Ahmed R."/>
            <person name="Khan M.M."/>
            <person name="Islam R."/>
            <person name="Rashid M.M."/>
            <person name="Khan S.A."/>
            <person name="Rahman M.S."/>
            <person name="Alam M."/>
            <person name="Yahiya A.S."/>
            <person name="Khan M.S."/>
            <person name="Azam M.S."/>
            <person name="Haque T."/>
            <person name="Lashkar M.Z.H."/>
            <person name="Akhand A.I."/>
            <person name="Morshed G."/>
            <person name="Roy S."/>
            <person name="Uddin K.S."/>
            <person name="Rabeya T."/>
            <person name="Hossain A.S."/>
            <person name="Chowdhury A."/>
            <person name="Snigdha A.R."/>
            <person name="Mortoza M.S."/>
            <person name="Matin S.A."/>
            <person name="Hoque S.M.E."/>
            <person name="Islam M.K."/>
            <person name="Roy D.K."/>
            <person name="Haider R."/>
            <person name="Moosa M.M."/>
            <person name="Elias S.M."/>
            <person name="Hasan A.M."/>
            <person name="Jahan S."/>
            <person name="Shafiuddin M."/>
            <person name="Mahmood N."/>
            <person name="Shommy N.S."/>
        </authorList>
    </citation>
    <scope>NUCLEOTIDE SEQUENCE [LARGE SCALE GENOMIC DNA]</scope>
    <source>
        <strain evidence="7">cv. O-4</strain>
    </source>
</reference>
<dbReference type="OrthoDB" id="2126698at2759"/>
<organism evidence="6 7">
    <name type="scientific">Corchorus olitorius</name>
    <dbReference type="NCBI Taxonomy" id="93759"/>
    <lineage>
        <taxon>Eukaryota</taxon>
        <taxon>Viridiplantae</taxon>
        <taxon>Streptophyta</taxon>
        <taxon>Embryophyta</taxon>
        <taxon>Tracheophyta</taxon>
        <taxon>Spermatophyta</taxon>
        <taxon>Magnoliopsida</taxon>
        <taxon>eudicotyledons</taxon>
        <taxon>Gunneridae</taxon>
        <taxon>Pentapetalae</taxon>
        <taxon>rosids</taxon>
        <taxon>malvids</taxon>
        <taxon>Malvales</taxon>
        <taxon>Malvaceae</taxon>
        <taxon>Grewioideae</taxon>
        <taxon>Apeibeae</taxon>
        <taxon>Corchorus</taxon>
    </lineage>
</organism>
<evidence type="ECO:0000313" key="7">
    <source>
        <dbReference type="Proteomes" id="UP000187203"/>
    </source>
</evidence>
<dbReference type="InterPro" id="IPR044644">
    <property type="entry name" value="DinF-like"/>
</dbReference>
<evidence type="ECO:0000256" key="4">
    <source>
        <dbReference type="ARBA" id="ARBA00022989"/>
    </source>
</evidence>
<dbReference type="GO" id="GO:0015137">
    <property type="term" value="F:citrate transmembrane transporter activity"/>
    <property type="evidence" value="ECO:0007669"/>
    <property type="project" value="TreeGrafter"/>
</dbReference>
<evidence type="ECO:0000313" key="6">
    <source>
        <dbReference type="EMBL" id="OMP10065.1"/>
    </source>
</evidence>
<gene>
    <name evidence="6" type="ORF">COLO4_04853</name>
</gene>